<dbReference type="InterPro" id="IPR024041">
    <property type="entry name" value="NH4_transpt_AmtB-like_dom"/>
</dbReference>
<feature type="transmembrane region" description="Helical" evidence="8">
    <location>
        <begin position="168"/>
        <end position="185"/>
    </location>
</feature>
<feature type="transmembrane region" description="Helical" evidence="8">
    <location>
        <begin position="312"/>
        <end position="333"/>
    </location>
</feature>
<evidence type="ECO:0000256" key="5">
    <source>
        <dbReference type="ARBA" id="ARBA00022989"/>
    </source>
</evidence>
<keyword evidence="3" id="KW-0813">Transport</keyword>
<feature type="domain" description="Ammonium transporter AmtB-like" evidence="9">
    <location>
        <begin position="7"/>
        <end position="406"/>
    </location>
</feature>
<name>A0A6J6W0Z8_9ZZZZ</name>
<evidence type="ECO:0000256" key="2">
    <source>
        <dbReference type="ARBA" id="ARBA00005887"/>
    </source>
</evidence>
<keyword evidence="7" id="KW-0924">Ammonia transport</keyword>
<comment type="similarity">
    <text evidence="2">Belongs to the ammonia transporter channel (TC 1.A.11.2) family.</text>
</comment>
<comment type="subcellular location">
    <subcellularLocation>
        <location evidence="1">Membrane</location>
        <topology evidence="1">Multi-pass membrane protein</topology>
    </subcellularLocation>
</comment>
<feature type="transmembrane region" description="Helical" evidence="8">
    <location>
        <begin position="280"/>
        <end position="300"/>
    </location>
</feature>
<keyword evidence="4 8" id="KW-0812">Transmembrane</keyword>
<feature type="transmembrane region" description="Helical" evidence="8">
    <location>
        <begin position="353"/>
        <end position="376"/>
    </location>
</feature>
<keyword evidence="5 8" id="KW-1133">Transmembrane helix</keyword>
<dbReference type="Pfam" id="PF00909">
    <property type="entry name" value="Ammonium_transp"/>
    <property type="match status" value="1"/>
</dbReference>
<keyword evidence="6 8" id="KW-0472">Membrane</keyword>
<evidence type="ECO:0000256" key="1">
    <source>
        <dbReference type="ARBA" id="ARBA00004141"/>
    </source>
</evidence>
<evidence type="ECO:0000259" key="9">
    <source>
        <dbReference type="Pfam" id="PF00909"/>
    </source>
</evidence>
<sequence>MNSTDTLWVILSAALVLFMTPGLALFYGGMVRSKNVLAIMMNSLAAMAVVTVLWVAVAGSLAFGNDVGGGLLGDFSLAGLAHIPSSLPGLSGVHASSLSVLTYQMMFAIITAALISGGTTDRIKFSSFVVLIAIWTVAVYAPLAHWVFSPTGWLAHRGVLDFAGGTVVEINSGFSTLAVVLVLGPRKGWPRDSMTPHSVPLSLLGLGILWFGWLGFNGGSSLAMNGVAVSAVLNTQLAAAAGLIGWLIYERTTEHYATTLGAASGGVAGMVAITPCAGFVHPYAALIIGLIAGLACAKAVRMKFKLGIDDSLDVLGVHGVGGVIGMVLLGLFASKSINPAGADGLLQGGGFTLLGNELLAIVVTASFSFGVTWLIAQAISKTIGLRVSEEDELKGLDLTQHAESAYSGGGSGRFSS</sequence>
<dbReference type="InterPro" id="IPR029020">
    <property type="entry name" value="Ammonium/urea_transptr"/>
</dbReference>
<evidence type="ECO:0000256" key="6">
    <source>
        <dbReference type="ARBA" id="ARBA00023136"/>
    </source>
</evidence>
<dbReference type="SUPFAM" id="SSF111352">
    <property type="entry name" value="Ammonium transporter"/>
    <property type="match status" value="1"/>
</dbReference>
<dbReference type="GO" id="GO:0008519">
    <property type="term" value="F:ammonium channel activity"/>
    <property type="evidence" value="ECO:0007669"/>
    <property type="project" value="InterPro"/>
</dbReference>
<dbReference type="NCBIfam" id="TIGR00836">
    <property type="entry name" value="amt"/>
    <property type="match status" value="1"/>
</dbReference>
<evidence type="ECO:0000256" key="8">
    <source>
        <dbReference type="SAM" id="Phobius"/>
    </source>
</evidence>
<protein>
    <submittedName>
        <fullName evidence="10">Unannotated protein</fullName>
    </submittedName>
</protein>
<feature type="transmembrane region" description="Helical" evidence="8">
    <location>
        <begin position="6"/>
        <end position="27"/>
    </location>
</feature>
<feature type="transmembrane region" description="Helical" evidence="8">
    <location>
        <begin position="222"/>
        <end position="249"/>
    </location>
</feature>
<organism evidence="10">
    <name type="scientific">freshwater metagenome</name>
    <dbReference type="NCBI Taxonomy" id="449393"/>
    <lineage>
        <taxon>unclassified sequences</taxon>
        <taxon>metagenomes</taxon>
        <taxon>ecological metagenomes</taxon>
    </lineage>
</organism>
<dbReference type="GO" id="GO:0005886">
    <property type="term" value="C:plasma membrane"/>
    <property type="evidence" value="ECO:0007669"/>
    <property type="project" value="TreeGrafter"/>
</dbReference>
<feature type="transmembrane region" description="Helical" evidence="8">
    <location>
        <begin position="256"/>
        <end position="274"/>
    </location>
</feature>
<reference evidence="10" key="1">
    <citation type="submission" date="2020-05" db="EMBL/GenBank/DDBJ databases">
        <authorList>
            <person name="Chiriac C."/>
            <person name="Salcher M."/>
            <person name="Ghai R."/>
            <person name="Kavagutti S V."/>
        </authorList>
    </citation>
    <scope>NUCLEOTIDE SEQUENCE</scope>
</reference>
<dbReference type="Gene3D" id="1.10.3430.10">
    <property type="entry name" value="Ammonium transporter AmtB like domains"/>
    <property type="match status" value="1"/>
</dbReference>
<feature type="transmembrane region" description="Helical" evidence="8">
    <location>
        <begin position="128"/>
        <end position="148"/>
    </location>
</feature>
<gene>
    <name evidence="10" type="ORF">UFOPK2958_00225</name>
</gene>
<proteinExistence type="inferred from homology"/>
<evidence type="ECO:0000256" key="7">
    <source>
        <dbReference type="ARBA" id="ARBA00023177"/>
    </source>
</evidence>
<feature type="transmembrane region" description="Helical" evidence="8">
    <location>
        <begin position="95"/>
        <end position="116"/>
    </location>
</feature>
<feature type="transmembrane region" description="Helical" evidence="8">
    <location>
        <begin position="39"/>
        <end position="63"/>
    </location>
</feature>
<dbReference type="AlphaFoldDB" id="A0A6J6W0Z8"/>
<dbReference type="PANTHER" id="PTHR43029:SF10">
    <property type="entry name" value="AMMONIUM TRANSPORTER MEP2"/>
    <property type="match status" value="1"/>
</dbReference>
<dbReference type="EMBL" id="CAFAAB010000013">
    <property type="protein sequence ID" value="CAB4776457.1"/>
    <property type="molecule type" value="Genomic_DNA"/>
</dbReference>
<dbReference type="InterPro" id="IPR001905">
    <property type="entry name" value="Ammonium_transpt"/>
</dbReference>
<evidence type="ECO:0000256" key="4">
    <source>
        <dbReference type="ARBA" id="ARBA00022692"/>
    </source>
</evidence>
<evidence type="ECO:0000256" key="3">
    <source>
        <dbReference type="ARBA" id="ARBA00022448"/>
    </source>
</evidence>
<evidence type="ECO:0000313" key="10">
    <source>
        <dbReference type="EMBL" id="CAB4776457.1"/>
    </source>
</evidence>
<dbReference type="PANTHER" id="PTHR43029">
    <property type="entry name" value="AMMONIUM TRANSPORTER MEP2"/>
    <property type="match status" value="1"/>
</dbReference>
<accession>A0A6J6W0Z8</accession>
<feature type="transmembrane region" description="Helical" evidence="8">
    <location>
        <begin position="197"/>
        <end position="216"/>
    </location>
</feature>